<evidence type="ECO:0000256" key="8">
    <source>
        <dbReference type="ARBA" id="ARBA00023242"/>
    </source>
</evidence>
<evidence type="ECO:0000259" key="11">
    <source>
        <dbReference type="PROSITE" id="PS50157"/>
    </source>
</evidence>
<keyword evidence="6 10" id="KW-0863">Zinc-finger</keyword>
<feature type="domain" description="C2H2-type" evidence="11">
    <location>
        <begin position="49"/>
        <end position="78"/>
    </location>
</feature>
<evidence type="ECO:0000313" key="13">
    <source>
        <dbReference type="Proteomes" id="UP000095038"/>
    </source>
</evidence>
<evidence type="ECO:0000256" key="9">
    <source>
        <dbReference type="ARBA" id="ARBA00038064"/>
    </source>
</evidence>
<dbReference type="GO" id="GO:0043023">
    <property type="term" value="F:ribosomal large subunit binding"/>
    <property type="evidence" value="ECO:0007669"/>
    <property type="project" value="EnsemblFungi"/>
</dbReference>
<comment type="subcellular location">
    <subcellularLocation>
        <location evidence="2">Cytoplasm</location>
    </subcellularLocation>
    <subcellularLocation>
        <location evidence="1">Nucleus</location>
    </subcellularLocation>
</comment>
<reference evidence="13" key="1">
    <citation type="submission" date="2016-05" db="EMBL/GenBank/DDBJ databases">
        <title>Comparative genomics of biotechnologically important yeasts.</title>
        <authorList>
            <consortium name="DOE Joint Genome Institute"/>
            <person name="Riley R."/>
            <person name="Haridas S."/>
            <person name="Wolfe K.H."/>
            <person name="Lopes M.R."/>
            <person name="Hittinger C.T."/>
            <person name="Goker M."/>
            <person name="Salamov A."/>
            <person name="Wisecaver J."/>
            <person name="Long T.M."/>
            <person name="Aerts A.L."/>
            <person name="Barry K."/>
            <person name="Choi C."/>
            <person name="Clum A."/>
            <person name="Coughlan A.Y."/>
            <person name="Deshpande S."/>
            <person name="Douglass A.P."/>
            <person name="Hanson S.J."/>
            <person name="Klenk H.-P."/>
            <person name="Labutti K."/>
            <person name="Lapidus A."/>
            <person name="Lindquist E."/>
            <person name="Lipzen A."/>
            <person name="Meier-Kolthoff J.P."/>
            <person name="Ohm R.A."/>
            <person name="Otillar R.P."/>
            <person name="Pangilinan J."/>
            <person name="Peng Y."/>
            <person name="Rokas A."/>
            <person name="Rosa C.A."/>
            <person name="Scheuner C."/>
            <person name="Sibirny A.A."/>
            <person name="Slot J.C."/>
            <person name="Stielow J.B."/>
            <person name="Sun H."/>
            <person name="Kurtzman C.P."/>
            <person name="Blackwell M."/>
            <person name="Grigoriev I.V."/>
            <person name="Jeffries T.W."/>
        </authorList>
    </citation>
    <scope>NUCLEOTIDE SEQUENCE [LARGE SCALE GENOMIC DNA]</scope>
    <source>
        <strain evidence="13">DSM 1968</strain>
    </source>
</reference>
<keyword evidence="13" id="KW-1185">Reference proteome</keyword>
<dbReference type="PROSITE" id="PS00028">
    <property type="entry name" value="ZINC_FINGER_C2H2_1"/>
    <property type="match status" value="1"/>
</dbReference>
<evidence type="ECO:0000256" key="7">
    <source>
        <dbReference type="ARBA" id="ARBA00022833"/>
    </source>
</evidence>
<dbReference type="InterPro" id="IPR013087">
    <property type="entry name" value="Znf_C2H2_type"/>
</dbReference>
<dbReference type="OrthoDB" id="24683at2759"/>
<dbReference type="InterPro" id="IPR003604">
    <property type="entry name" value="Matrin/U1-like-C_Znf_C2H2"/>
</dbReference>
<dbReference type="PANTHER" id="PTHR46095:SF1">
    <property type="entry name" value="ZINC FINGER PROTEIN 593"/>
    <property type="match status" value="1"/>
</dbReference>
<dbReference type="GeneID" id="30962403"/>
<dbReference type="FunFam" id="3.30.160.60:FF:000299">
    <property type="entry name" value="Zinc finger protein 593"/>
    <property type="match status" value="1"/>
</dbReference>
<keyword evidence="4" id="KW-0690">Ribosome biogenesis</keyword>
<dbReference type="AlphaFoldDB" id="A0A1D2VCE6"/>
<evidence type="ECO:0000256" key="3">
    <source>
        <dbReference type="ARBA" id="ARBA00022490"/>
    </source>
</evidence>
<sequence>MGKLTVMKYKTKRRTRDLDLIWEDLGNKESVLHLKNQPIQEDKPGLGQHYCVECSKYFESGHALVHHTKSKVHKRRLKQLKDIPYSQEEANGAAGLDLVKYQKKVLKQNERQEVQSLEKRDIDLLKTAKKNCFLNSLVDNEGEVLMV</sequence>
<keyword evidence="5" id="KW-0479">Metal-binding</keyword>
<evidence type="ECO:0000256" key="2">
    <source>
        <dbReference type="ARBA" id="ARBA00004496"/>
    </source>
</evidence>
<evidence type="ECO:0000256" key="10">
    <source>
        <dbReference type="PROSITE-ProRule" id="PRU00042"/>
    </source>
</evidence>
<dbReference type="GO" id="GO:0030687">
    <property type="term" value="C:preribosome, large subunit precursor"/>
    <property type="evidence" value="ECO:0007669"/>
    <property type="project" value="EnsemblFungi"/>
</dbReference>
<accession>A0A1D2VCE6</accession>
<dbReference type="InParanoid" id="A0A1D2VCE6"/>
<dbReference type="GO" id="GO:0005737">
    <property type="term" value="C:cytoplasm"/>
    <property type="evidence" value="ECO:0007669"/>
    <property type="project" value="UniProtKB-SubCell"/>
</dbReference>
<organism evidence="12 13">
    <name type="scientific">Ascoidea rubescens DSM 1968</name>
    <dbReference type="NCBI Taxonomy" id="1344418"/>
    <lineage>
        <taxon>Eukaryota</taxon>
        <taxon>Fungi</taxon>
        <taxon>Dikarya</taxon>
        <taxon>Ascomycota</taxon>
        <taxon>Saccharomycotina</taxon>
        <taxon>Saccharomycetes</taxon>
        <taxon>Ascoideaceae</taxon>
        <taxon>Ascoidea</taxon>
    </lineage>
</organism>
<dbReference type="InterPro" id="IPR051879">
    <property type="entry name" value="C2H2-ZF_Maturation_Protein"/>
</dbReference>
<dbReference type="SMART" id="SM00451">
    <property type="entry name" value="ZnF_U1"/>
    <property type="match status" value="1"/>
</dbReference>
<keyword evidence="8" id="KW-0539">Nucleus</keyword>
<dbReference type="PANTHER" id="PTHR46095">
    <property type="entry name" value="ZINC FINGER PROTEIN 593"/>
    <property type="match status" value="1"/>
</dbReference>
<dbReference type="STRING" id="1344418.A0A1D2VCE6"/>
<keyword evidence="3" id="KW-0963">Cytoplasm</keyword>
<dbReference type="RefSeq" id="XP_020045701.1">
    <property type="nucleotide sequence ID" value="XM_020188767.1"/>
</dbReference>
<dbReference type="GO" id="GO:0008270">
    <property type="term" value="F:zinc ion binding"/>
    <property type="evidence" value="ECO:0007669"/>
    <property type="project" value="UniProtKB-KW"/>
</dbReference>
<evidence type="ECO:0000256" key="4">
    <source>
        <dbReference type="ARBA" id="ARBA00022517"/>
    </source>
</evidence>
<dbReference type="Pfam" id="PF12171">
    <property type="entry name" value="zf-C2H2_jaz"/>
    <property type="match status" value="1"/>
</dbReference>
<dbReference type="GO" id="GO:0005634">
    <property type="term" value="C:nucleus"/>
    <property type="evidence" value="ECO:0007669"/>
    <property type="project" value="UniProtKB-SubCell"/>
</dbReference>
<dbReference type="InterPro" id="IPR022755">
    <property type="entry name" value="Znf_C2H2_jaz"/>
</dbReference>
<proteinExistence type="inferred from homology"/>
<dbReference type="InterPro" id="IPR036236">
    <property type="entry name" value="Znf_C2H2_sf"/>
</dbReference>
<dbReference type="EMBL" id="KV454486">
    <property type="protein sequence ID" value="ODV59394.1"/>
    <property type="molecule type" value="Genomic_DNA"/>
</dbReference>
<dbReference type="GO" id="GO:0003676">
    <property type="term" value="F:nucleic acid binding"/>
    <property type="evidence" value="ECO:0007669"/>
    <property type="project" value="InterPro"/>
</dbReference>
<name>A0A1D2VCE6_9ASCO</name>
<evidence type="ECO:0000256" key="1">
    <source>
        <dbReference type="ARBA" id="ARBA00004123"/>
    </source>
</evidence>
<evidence type="ECO:0000313" key="12">
    <source>
        <dbReference type="EMBL" id="ODV59394.1"/>
    </source>
</evidence>
<protein>
    <submittedName>
        <fullName evidence="12">Bud site selection protein 20</fullName>
    </submittedName>
</protein>
<dbReference type="Proteomes" id="UP000095038">
    <property type="component" value="Unassembled WGS sequence"/>
</dbReference>
<keyword evidence="7" id="KW-0862">Zinc</keyword>
<dbReference type="PROSITE" id="PS50157">
    <property type="entry name" value="ZINC_FINGER_C2H2_2"/>
    <property type="match status" value="1"/>
</dbReference>
<dbReference type="SUPFAM" id="SSF57667">
    <property type="entry name" value="beta-beta-alpha zinc fingers"/>
    <property type="match status" value="1"/>
</dbReference>
<dbReference type="Gene3D" id="3.30.160.60">
    <property type="entry name" value="Classic Zinc Finger"/>
    <property type="match status" value="1"/>
</dbReference>
<comment type="similarity">
    <text evidence="9">Belongs to the ZNF593/BUD20 C2H2-type zinc-finger protein family.</text>
</comment>
<evidence type="ECO:0000256" key="6">
    <source>
        <dbReference type="ARBA" id="ARBA00022771"/>
    </source>
</evidence>
<dbReference type="GO" id="GO:0000055">
    <property type="term" value="P:ribosomal large subunit export from nucleus"/>
    <property type="evidence" value="ECO:0007669"/>
    <property type="project" value="EnsemblFungi"/>
</dbReference>
<dbReference type="FunCoup" id="A0A1D2VCE6">
    <property type="interactions" value="422"/>
</dbReference>
<evidence type="ECO:0000256" key="5">
    <source>
        <dbReference type="ARBA" id="ARBA00022723"/>
    </source>
</evidence>
<gene>
    <name evidence="12" type="ORF">ASCRUDRAFT_112239</name>
</gene>